<dbReference type="Proteomes" id="UP001218246">
    <property type="component" value="Unassembled WGS sequence"/>
</dbReference>
<feature type="transmembrane region" description="Helical" evidence="5">
    <location>
        <begin position="250"/>
        <end position="273"/>
    </location>
</feature>
<keyword evidence="7" id="KW-1185">Reference proteome</keyword>
<keyword evidence="2 5" id="KW-0812">Transmembrane</keyword>
<keyword evidence="4 5" id="KW-0472">Membrane</keyword>
<evidence type="ECO:0000256" key="2">
    <source>
        <dbReference type="ARBA" id="ARBA00022692"/>
    </source>
</evidence>
<feature type="transmembrane region" description="Helical" evidence="5">
    <location>
        <begin position="54"/>
        <end position="72"/>
    </location>
</feature>
<dbReference type="RefSeq" id="WP_124563155.1">
    <property type="nucleotide sequence ID" value="NZ_JARRRY010000005.1"/>
</dbReference>
<sequence length="285" mass="32067">MRSAFAKFHPAVLFSYYIGVMVLAMTLLHPFILLSMVLLLSLLNYIHGTTMKPFLLSSFVLAVFIAVMNPLFTHRGSTILFYVQDNPVTLEAITYGYTMALSFLAVSFAFVSYQAIVSSHKFLYLFSRVSPKVALLTMIAIRFVPLFMRRLGQIQLVHKHKGVGIKAKASQGMKLLSVLLVCSLEEALQTADSMSARGFGTTKRSTYIRYRMSNRDYGLFAVLLGLFLGAVILASQGIGVLVIYPKLPSLMLRGMGILSYMLCMLYVSIPLVIEGREWLWWRMQK</sequence>
<accession>A0ABT6H4W4</accession>
<proteinExistence type="predicted"/>
<protein>
    <submittedName>
        <fullName evidence="6">Energy-coupling factor transporter transmembrane component T</fullName>
    </submittedName>
</protein>
<comment type="subcellular location">
    <subcellularLocation>
        <location evidence="1">Membrane</location>
        <topology evidence="1">Multi-pass membrane protein</topology>
    </subcellularLocation>
</comment>
<organism evidence="6 7">
    <name type="scientific">Ectobacillus antri</name>
    <dbReference type="NCBI Taxonomy" id="2486280"/>
    <lineage>
        <taxon>Bacteria</taxon>
        <taxon>Bacillati</taxon>
        <taxon>Bacillota</taxon>
        <taxon>Bacilli</taxon>
        <taxon>Bacillales</taxon>
        <taxon>Bacillaceae</taxon>
        <taxon>Ectobacillus</taxon>
    </lineage>
</organism>
<feature type="transmembrane region" description="Helical" evidence="5">
    <location>
        <begin position="92"/>
        <end position="113"/>
    </location>
</feature>
<evidence type="ECO:0000256" key="5">
    <source>
        <dbReference type="SAM" id="Phobius"/>
    </source>
</evidence>
<dbReference type="CDD" id="cd16914">
    <property type="entry name" value="EcfT"/>
    <property type="match status" value="1"/>
</dbReference>
<feature type="transmembrane region" description="Helical" evidence="5">
    <location>
        <begin position="217"/>
        <end position="244"/>
    </location>
</feature>
<evidence type="ECO:0000313" key="7">
    <source>
        <dbReference type="Proteomes" id="UP001218246"/>
    </source>
</evidence>
<feature type="transmembrane region" description="Helical" evidence="5">
    <location>
        <begin position="12"/>
        <end position="42"/>
    </location>
</feature>
<dbReference type="InterPro" id="IPR003339">
    <property type="entry name" value="ABC/ECF_trnsptr_transmembrane"/>
</dbReference>
<comment type="caution">
    <text evidence="6">The sequence shown here is derived from an EMBL/GenBank/DDBJ whole genome shotgun (WGS) entry which is preliminary data.</text>
</comment>
<feature type="transmembrane region" description="Helical" evidence="5">
    <location>
        <begin position="133"/>
        <end position="151"/>
    </location>
</feature>
<evidence type="ECO:0000256" key="1">
    <source>
        <dbReference type="ARBA" id="ARBA00004141"/>
    </source>
</evidence>
<reference evidence="6 7" key="1">
    <citation type="submission" date="2023-04" db="EMBL/GenBank/DDBJ databases">
        <title>Ectobacillus antri isolated from activated sludge.</title>
        <authorList>
            <person name="Yan P."/>
            <person name="Liu X."/>
        </authorList>
    </citation>
    <scope>NUCLEOTIDE SEQUENCE [LARGE SCALE GENOMIC DNA]</scope>
    <source>
        <strain evidence="6 7">C18H</strain>
    </source>
</reference>
<keyword evidence="3 5" id="KW-1133">Transmembrane helix</keyword>
<dbReference type="Pfam" id="PF02361">
    <property type="entry name" value="CbiQ"/>
    <property type="match status" value="1"/>
</dbReference>
<evidence type="ECO:0000313" key="6">
    <source>
        <dbReference type="EMBL" id="MDG5754090.1"/>
    </source>
</evidence>
<evidence type="ECO:0000256" key="4">
    <source>
        <dbReference type="ARBA" id="ARBA00023136"/>
    </source>
</evidence>
<evidence type="ECO:0000256" key="3">
    <source>
        <dbReference type="ARBA" id="ARBA00022989"/>
    </source>
</evidence>
<name>A0ABT6H4W4_9BACI</name>
<gene>
    <name evidence="6" type="ORF">P6P90_08900</name>
</gene>
<dbReference type="EMBL" id="JARULN010000006">
    <property type="protein sequence ID" value="MDG5754090.1"/>
    <property type="molecule type" value="Genomic_DNA"/>
</dbReference>